<dbReference type="EMBL" id="JBJYXY010000001">
    <property type="protein sequence ID" value="MFN2975066.1"/>
    <property type="molecule type" value="Genomic_DNA"/>
</dbReference>
<protein>
    <submittedName>
        <fullName evidence="2">DinB family protein</fullName>
    </submittedName>
</protein>
<organism evidence="2 3">
    <name type="scientific">Terriglobus aquaticus</name>
    <dbReference type="NCBI Taxonomy" id="940139"/>
    <lineage>
        <taxon>Bacteria</taxon>
        <taxon>Pseudomonadati</taxon>
        <taxon>Acidobacteriota</taxon>
        <taxon>Terriglobia</taxon>
        <taxon>Terriglobales</taxon>
        <taxon>Acidobacteriaceae</taxon>
        <taxon>Terriglobus</taxon>
    </lineage>
</organism>
<evidence type="ECO:0000259" key="1">
    <source>
        <dbReference type="Pfam" id="PF12867"/>
    </source>
</evidence>
<comment type="caution">
    <text evidence="2">The sequence shown here is derived from an EMBL/GenBank/DDBJ whole genome shotgun (WGS) entry which is preliminary data.</text>
</comment>
<dbReference type="InterPro" id="IPR024775">
    <property type="entry name" value="DinB-like"/>
</dbReference>
<dbReference type="Gene3D" id="1.20.120.450">
    <property type="entry name" value="dinb family like domain"/>
    <property type="match status" value="1"/>
</dbReference>
<accession>A0ABW9KH10</accession>
<sequence>MRRFKAYSAGDAARIPSPSMLPILQRRFRALENSKSAMLDQLSGIPAARLNERPSANSWSAAELISHVANVEREVLEAVKHKMAETDEASIKLRDRVGSLIVRNVMRAPLRVKVPAEVPGVLPDENANADQAMAEWQSIREQWRSFLEHARGPQLKSPVFAHPKGAWFTLPETVLFLRLHHDHHRAQIGRIARALSAREPVCVA</sequence>
<name>A0ABW9KH10_9BACT</name>
<proteinExistence type="predicted"/>
<dbReference type="RefSeq" id="WP_344687595.1">
    <property type="nucleotide sequence ID" value="NZ_BAABBH010000001.1"/>
</dbReference>
<gene>
    <name evidence="2" type="ORF">ACK2TP_04765</name>
</gene>
<dbReference type="InterPro" id="IPR034660">
    <property type="entry name" value="DinB/YfiT-like"/>
</dbReference>
<dbReference type="Pfam" id="PF12867">
    <property type="entry name" value="DinB_2"/>
    <property type="match status" value="1"/>
</dbReference>
<feature type="domain" description="DinB-like" evidence="1">
    <location>
        <begin position="31"/>
        <end position="188"/>
    </location>
</feature>
<evidence type="ECO:0000313" key="3">
    <source>
        <dbReference type="Proteomes" id="UP001634747"/>
    </source>
</evidence>
<dbReference type="SUPFAM" id="SSF109854">
    <property type="entry name" value="DinB/YfiT-like putative metalloenzymes"/>
    <property type="match status" value="1"/>
</dbReference>
<dbReference type="Proteomes" id="UP001634747">
    <property type="component" value="Unassembled WGS sequence"/>
</dbReference>
<evidence type="ECO:0000313" key="2">
    <source>
        <dbReference type="EMBL" id="MFN2975066.1"/>
    </source>
</evidence>
<keyword evidence="3" id="KW-1185">Reference proteome</keyword>
<reference evidence="2 3" key="1">
    <citation type="submission" date="2024-12" db="EMBL/GenBank/DDBJ databases">
        <authorList>
            <person name="Lee Y."/>
        </authorList>
    </citation>
    <scope>NUCLEOTIDE SEQUENCE [LARGE SCALE GENOMIC DNA]</scope>
    <source>
        <strain evidence="2 3">03SUJ4</strain>
    </source>
</reference>